<proteinExistence type="inferred from homology"/>
<evidence type="ECO:0000256" key="3">
    <source>
        <dbReference type="RuleBase" id="RU003560"/>
    </source>
</evidence>
<dbReference type="InterPro" id="IPR015422">
    <property type="entry name" value="PyrdxlP-dep_Trfase_small"/>
</dbReference>
<evidence type="ECO:0000313" key="5">
    <source>
        <dbReference type="Proteomes" id="UP001143328"/>
    </source>
</evidence>
<dbReference type="Proteomes" id="UP001143328">
    <property type="component" value="Unassembled WGS sequence"/>
</dbReference>
<comment type="caution">
    <text evidence="4">The sequence shown here is derived from an EMBL/GenBank/DDBJ whole genome shotgun (WGS) entry which is preliminary data.</text>
</comment>
<reference evidence="4" key="2">
    <citation type="submission" date="2023-01" db="EMBL/GenBank/DDBJ databases">
        <authorList>
            <person name="Sun Q."/>
            <person name="Evtushenko L."/>
        </authorList>
    </citation>
    <scope>NUCLEOTIDE SEQUENCE</scope>
    <source>
        <strain evidence="4">VKM B-2935</strain>
    </source>
</reference>
<evidence type="ECO:0000256" key="2">
    <source>
        <dbReference type="ARBA" id="ARBA00022898"/>
    </source>
</evidence>
<organism evidence="4 5">
    <name type="scientific">Pseudomonas turukhanskensis</name>
    <dbReference type="NCBI Taxonomy" id="1806536"/>
    <lineage>
        <taxon>Bacteria</taxon>
        <taxon>Pseudomonadati</taxon>
        <taxon>Pseudomonadota</taxon>
        <taxon>Gammaproteobacteria</taxon>
        <taxon>Pseudomonadales</taxon>
        <taxon>Pseudomonadaceae</taxon>
        <taxon>Pseudomonas</taxon>
    </lineage>
</organism>
<dbReference type="RefSeq" id="WP_271197376.1">
    <property type="nucleotide sequence ID" value="NZ_BSFN01000017.1"/>
</dbReference>
<dbReference type="EMBL" id="BSFN01000017">
    <property type="protein sequence ID" value="GLK91135.1"/>
    <property type="molecule type" value="Genomic_DNA"/>
</dbReference>
<keyword evidence="5" id="KW-1185">Reference proteome</keyword>
<comment type="cofactor">
    <cofactor evidence="1">
        <name>pyridoxal 5'-phosphate</name>
        <dbReference type="ChEBI" id="CHEBI:597326"/>
    </cofactor>
</comment>
<dbReference type="Pfam" id="PF00202">
    <property type="entry name" value="Aminotran_3"/>
    <property type="match status" value="1"/>
</dbReference>
<dbReference type="GO" id="GO:0008483">
    <property type="term" value="F:transaminase activity"/>
    <property type="evidence" value="ECO:0007669"/>
    <property type="project" value="UniProtKB-KW"/>
</dbReference>
<dbReference type="PANTHER" id="PTHR43713">
    <property type="entry name" value="GLUTAMATE-1-SEMIALDEHYDE 2,1-AMINOMUTASE"/>
    <property type="match status" value="1"/>
</dbReference>
<name>A0A9W6NHQ8_9PSED</name>
<protein>
    <submittedName>
        <fullName evidence="4">Aspartate aminotransferase family protein</fullName>
    </submittedName>
</protein>
<dbReference type="Gene3D" id="3.40.640.10">
    <property type="entry name" value="Type I PLP-dependent aspartate aminotransferase-like (Major domain)"/>
    <property type="match status" value="1"/>
</dbReference>
<keyword evidence="4" id="KW-0808">Transferase</keyword>
<keyword evidence="2 3" id="KW-0663">Pyridoxal phosphate</keyword>
<dbReference type="SUPFAM" id="SSF53383">
    <property type="entry name" value="PLP-dependent transferases"/>
    <property type="match status" value="1"/>
</dbReference>
<dbReference type="GO" id="GO:0030170">
    <property type="term" value="F:pyridoxal phosphate binding"/>
    <property type="evidence" value="ECO:0007669"/>
    <property type="project" value="InterPro"/>
</dbReference>
<reference evidence="4" key="1">
    <citation type="journal article" date="2014" name="Int. J. Syst. Evol. Microbiol.">
        <title>Complete genome sequence of Corynebacterium casei LMG S-19264T (=DSM 44701T), isolated from a smear-ripened cheese.</title>
        <authorList>
            <consortium name="US DOE Joint Genome Institute (JGI-PGF)"/>
            <person name="Walter F."/>
            <person name="Albersmeier A."/>
            <person name="Kalinowski J."/>
            <person name="Ruckert C."/>
        </authorList>
    </citation>
    <scope>NUCLEOTIDE SEQUENCE</scope>
    <source>
        <strain evidence="4">VKM B-2935</strain>
    </source>
</reference>
<dbReference type="PANTHER" id="PTHR43713:SF3">
    <property type="entry name" value="GLUTAMATE-1-SEMIALDEHYDE 2,1-AMINOMUTASE 1, CHLOROPLASTIC-RELATED"/>
    <property type="match status" value="1"/>
</dbReference>
<evidence type="ECO:0000313" key="4">
    <source>
        <dbReference type="EMBL" id="GLK91135.1"/>
    </source>
</evidence>
<sequence>MSAAKWPENHSQSKALYERASKVMPGGITRILPWQEPFPVYAGSGSGAYVTDVDGTRRLDLLNNFASLIHGHAHPAIVAAIQEQVTKGTAFTLPTEPEVALAETICARAESFEWIRFSNSGSEAVMCAIKAARALTGRSKIVKCEGVYHGSYDYAEVSLDSSPENWGDDPKSIGYSKGVPEGVKNDVVVIPYNDVEAAERIILANRDAIAAILIDPAPSYFGFIPVTEEFIGMIRRVATEIGAVFILDEVITFRVHAGGAQTRFNIKPDLTVLAKIIGGGFPVGAVAGLRKFMQVFDHREGKPLLPWSGTFTANPITMTAGKIALDLYTQADSDRMDVLGDRLRAGVTEAFANAGFPGQVTGFSSMFMVFGHQRDIRDYRSGYSNKEETKWVTRLQRNLVLEGYHIAKTGKAFLSTVMTEADVDGFIAATERAARLAVKEAAEA</sequence>
<dbReference type="InterPro" id="IPR005814">
    <property type="entry name" value="Aminotrans_3"/>
</dbReference>
<evidence type="ECO:0000256" key="1">
    <source>
        <dbReference type="ARBA" id="ARBA00001933"/>
    </source>
</evidence>
<dbReference type="InterPro" id="IPR015421">
    <property type="entry name" value="PyrdxlP-dep_Trfase_major"/>
</dbReference>
<dbReference type="InterPro" id="IPR015424">
    <property type="entry name" value="PyrdxlP-dep_Trfase"/>
</dbReference>
<accession>A0A9W6NHQ8</accession>
<comment type="similarity">
    <text evidence="3">Belongs to the class-III pyridoxal-phosphate-dependent aminotransferase family.</text>
</comment>
<gene>
    <name evidence="4" type="primary">atrB</name>
    <name evidence="4" type="ORF">GCM10017655_41990</name>
</gene>
<dbReference type="AlphaFoldDB" id="A0A9W6NHQ8"/>
<dbReference type="CDD" id="cd00610">
    <property type="entry name" value="OAT_like"/>
    <property type="match status" value="1"/>
</dbReference>
<dbReference type="Gene3D" id="3.90.1150.10">
    <property type="entry name" value="Aspartate Aminotransferase, domain 1"/>
    <property type="match status" value="1"/>
</dbReference>
<keyword evidence="4" id="KW-0032">Aminotransferase</keyword>